<dbReference type="EMBL" id="STGV01000010">
    <property type="protein sequence ID" value="THV19821.1"/>
    <property type="molecule type" value="Genomic_DNA"/>
</dbReference>
<evidence type="ECO:0008006" key="3">
    <source>
        <dbReference type="Google" id="ProtNLM"/>
    </source>
</evidence>
<dbReference type="Proteomes" id="UP000308828">
    <property type="component" value="Unassembled WGS sequence"/>
</dbReference>
<accession>A0A4S8NTB4</accession>
<protein>
    <recommendedName>
        <fullName evidence="3">DUF2946 domain-containing protein</fullName>
    </recommendedName>
</protein>
<dbReference type="AlphaFoldDB" id="A0A4S8NTB4"/>
<evidence type="ECO:0000313" key="1">
    <source>
        <dbReference type="EMBL" id="THV19821.1"/>
    </source>
</evidence>
<organism evidence="1 2">
    <name type="scientific">Peteryoungia ipomoeae</name>
    <dbReference type="NCBI Taxonomy" id="1210932"/>
    <lineage>
        <taxon>Bacteria</taxon>
        <taxon>Pseudomonadati</taxon>
        <taxon>Pseudomonadota</taxon>
        <taxon>Alphaproteobacteria</taxon>
        <taxon>Hyphomicrobiales</taxon>
        <taxon>Rhizobiaceae</taxon>
        <taxon>Peteryoungia</taxon>
    </lineage>
</organism>
<comment type="caution">
    <text evidence="1">The sequence shown here is derived from an EMBL/GenBank/DDBJ whole genome shotgun (WGS) entry which is preliminary data.</text>
</comment>
<dbReference type="RefSeq" id="WP_136600408.1">
    <property type="nucleotide sequence ID" value="NZ_STGV01000010.1"/>
</dbReference>
<sequence>MTDINPQGLENAYSGNIEREKVMSGILRLQNWVMLTVALVAMTLLFASTQSHAGPPPCSSQILHAGGENHIQIDGQTDMDHSATHDCCAQACTLCAPSFSVMSLFAEKFARVLVPITACSPLQGQIPSPARHPPRTAV</sequence>
<gene>
    <name evidence="1" type="ORF">FAA97_20325</name>
</gene>
<proteinExistence type="predicted"/>
<name>A0A4S8NTB4_9HYPH</name>
<reference evidence="1 2" key="1">
    <citation type="submission" date="2019-04" db="EMBL/GenBank/DDBJ databases">
        <title>Genome sequence of strain shin9-1.</title>
        <authorList>
            <person name="Gao J."/>
            <person name="Sun J."/>
        </authorList>
    </citation>
    <scope>NUCLEOTIDE SEQUENCE [LARGE SCALE GENOMIC DNA]</scope>
    <source>
        <strain evidence="2">shin9-1</strain>
    </source>
</reference>
<evidence type="ECO:0000313" key="2">
    <source>
        <dbReference type="Proteomes" id="UP000308828"/>
    </source>
</evidence>
<dbReference type="OrthoDB" id="8453641at2"/>
<keyword evidence="2" id="KW-1185">Reference proteome</keyword>